<feature type="transmembrane region" description="Helical" evidence="1">
    <location>
        <begin position="7"/>
        <end position="29"/>
    </location>
</feature>
<feature type="transmembrane region" description="Helical" evidence="1">
    <location>
        <begin position="144"/>
        <end position="165"/>
    </location>
</feature>
<dbReference type="STRING" id="768679.TTX_1863"/>
<name>G4RLN4_THETK</name>
<dbReference type="OrthoDB" id="28820at2157"/>
<organism evidence="2 3">
    <name type="scientific">Thermoproteus tenax (strain ATCC 35583 / DSM 2078 / JCM 9277 / NBRC 100435 / Kra 1)</name>
    <dbReference type="NCBI Taxonomy" id="768679"/>
    <lineage>
        <taxon>Archaea</taxon>
        <taxon>Thermoproteota</taxon>
        <taxon>Thermoprotei</taxon>
        <taxon>Thermoproteales</taxon>
        <taxon>Thermoproteaceae</taxon>
        <taxon>Thermoproteus</taxon>
    </lineage>
</organism>
<feature type="transmembrane region" description="Helical" evidence="1">
    <location>
        <begin position="94"/>
        <end position="112"/>
    </location>
</feature>
<dbReference type="GeneID" id="11262746"/>
<sequence length="166" mass="17913">MRRYVVLGLLDGIITAVSLTSGLLVRGHALRISEALSIAVVVATINSLTSFIAEYSHQRDLLRDLEYKVYLKSTGHIFKTLVHRRALFNSARSSLYNFLSSAAGALSVLVPASVKSEYGLYALAAVAFLVSVVLSKNLVEFGEWLLMVCVSALIGLAVGLLFPLAV</sequence>
<protein>
    <submittedName>
        <fullName evidence="2">Conserved hypothetical membrane protein</fullName>
    </submittedName>
</protein>
<feature type="transmembrane region" description="Helical" evidence="1">
    <location>
        <begin position="118"/>
        <end position="135"/>
    </location>
</feature>
<proteinExistence type="predicted"/>
<dbReference type="RefSeq" id="WP_014127732.1">
    <property type="nucleotide sequence ID" value="NC_016070.1"/>
</dbReference>
<keyword evidence="1" id="KW-0812">Transmembrane</keyword>
<evidence type="ECO:0000313" key="2">
    <source>
        <dbReference type="EMBL" id="CCC82479.1"/>
    </source>
</evidence>
<evidence type="ECO:0000256" key="1">
    <source>
        <dbReference type="SAM" id="Phobius"/>
    </source>
</evidence>
<feature type="transmembrane region" description="Helical" evidence="1">
    <location>
        <begin position="35"/>
        <end position="53"/>
    </location>
</feature>
<keyword evidence="1" id="KW-1133">Transmembrane helix</keyword>
<reference evidence="2 3" key="1">
    <citation type="journal article" date="2011" name="PLoS ONE">
        <title>The complete genome sequence of Thermoproteus tenax: a physiologically versatile member of the Crenarchaeota.</title>
        <authorList>
            <person name="Siebers B."/>
            <person name="Zaparty M."/>
            <person name="Raddatz G."/>
            <person name="Tjaden B."/>
            <person name="Albers S.V."/>
            <person name="Bell S.D."/>
            <person name="Blombach F."/>
            <person name="Kletzin A."/>
            <person name="Kyrpides N."/>
            <person name="Lanz C."/>
            <person name="Plagens A."/>
            <person name="Rampp M."/>
            <person name="Rosinus A."/>
            <person name="von Jan M."/>
            <person name="Makarova K.S."/>
            <person name="Klenk H.P."/>
            <person name="Schuster S.C."/>
            <person name="Hensel R."/>
        </authorList>
    </citation>
    <scope>NUCLEOTIDE SEQUENCE [LARGE SCALE GENOMIC DNA]</scope>
    <source>
        <strain evidence="3">ATCC 35583 / DSM 2078 / JCM 9277 / NBRC 100435 / Kra 1</strain>
    </source>
</reference>
<dbReference type="PATRIC" id="fig|768679.9.peg.1886"/>
<dbReference type="KEGG" id="ttn:TTX_1863"/>
<gene>
    <name evidence="2" type="ordered locus">TTX_1863</name>
</gene>
<dbReference type="Proteomes" id="UP000002654">
    <property type="component" value="Chromosome"/>
</dbReference>
<dbReference type="EMBL" id="FN869859">
    <property type="protein sequence ID" value="CCC82479.1"/>
    <property type="molecule type" value="Genomic_DNA"/>
</dbReference>
<keyword evidence="3" id="KW-1185">Reference proteome</keyword>
<evidence type="ECO:0000313" key="3">
    <source>
        <dbReference type="Proteomes" id="UP000002654"/>
    </source>
</evidence>
<accession>G4RLN4</accession>
<dbReference type="eggNOG" id="arCOG01091">
    <property type="taxonomic scope" value="Archaea"/>
</dbReference>
<dbReference type="HOGENOM" id="CLU_1615369_0_0_2"/>
<dbReference type="PaxDb" id="768679-TTX_1863"/>
<dbReference type="AlphaFoldDB" id="G4RLN4"/>
<keyword evidence="1" id="KW-0472">Membrane</keyword>